<dbReference type="InterPro" id="IPR015222">
    <property type="entry name" value="Tam41"/>
</dbReference>
<evidence type="ECO:0000256" key="14">
    <source>
        <dbReference type="ARBA" id="ARBA00023128"/>
    </source>
</evidence>
<gene>
    <name evidence="19" type="ORF">WJX75_005730</name>
</gene>
<organism evidence="19 20">
    <name type="scientific">Coccomyxa subellipsoidea</name>
    <dbReference type="NCBI Taxonomy" id="248742"/>
    <lineage>
        <taxon>Eukaryota</taxon>
        <taxon>Viridiplantae</taxon>
        <taxon>Chlorophyta</taxon>
        <taxon>core chlorophytes</taxon>
        <taxon>Trebouxiophyceae</taxon>
        <taxon>Trebouxiophyceae incertae sedis</taxon>
        <taxon>Coccomyxaceae</taxon>
        <taxon>Coccomyxa</taxon>
    </lineage>
</organism>
<evidence type="ECO:0000313" key="20">
    <source>
        <dbReference type="Proteomes" id="UP001491310"/>
    </source>
</evidence>
<comment type="caution">
    <text evidence="19">The sequence shown here is derived from an EMBL/GenBank/DDBJ whole genome shotgun (WGS) entry which is preliminary data.</text>
</comment>
<dbReference type="Pfam" id="PF09139">
    <property type="entry name" value="Tam41_Mmp37"/>
    <property type="match status" value="1"/>
</dbReference>
<reference evidence="19 20" key="1">
    <citation type="journal article" date="2024" name="Nat. Commun.">
        <title>Phylogenomics reveals the evolutionary origins of lichenization in chlorophyte algae.</title>
        <authorList>
            <person name="Puginier C."/>
            <person name="Libourel C."/>
            <person name="Otte J."/>
            <person name="Skaloud P."/>
            <person name="Haon M."/>
            <person name="Grisel S."/>
            <person name="Petersen M."/>
            <person name="Berrin J.G."/>
            <person name="Delaux P.M."/>
            <person name="Dal Grande F."/>
            <person name="Keller J."/>
        </authorList>
    </citation>
    <scope>NUCLEOTIDE SEQUENCE [LARGE SCALE GENOMIC DNA]</scope>
    <source>
        <strain evidence="19 20">SAG 216-7</strain>
    </source>
</reference>
<keyword evidence="10" id="KW-0548">Nucleotidyltransferase</keyword>
<comment type="similarity">
    <text evidence="5">Belongs to the TAM41 family.</text>
</comment>
<evidence type="ECO:0000256" key="10">
    <source>
        <dbReference type="ARBA" id="ARBA00022695"/>
    </source>
</evidence>
<proteinExistence type="inferred from homology"/>
<evidence type="ECO:0000256" key="16">
    <source>
        <dbReference type="ARBA" id="ARBA00023209"/>
    </source>
</evidence>
<keyword evidence="16" id="KW-0594">Phospholipid biosynthesis</keyword>
<keyword evidence="9" id="KW-0808">Transferase</keyword>
<keyword evidence="11" id="KW-0999">Mitochondrion inner membrane</keyword>
<keyword evidence="8" id="KW-0444">Lipid biosynthesis</keyword>
<dbReference type="Proteomes" id="UP001491310">
    <property type="component" value="Unassembled WGS sequence"/>
</dbReference>
<accession>A0ABR2YD19</accession>
<keyword evidence="12" id="KW-0460">Magnesium</keyword>
<keyword evidence="20" id="KW-1185">Reference proteome</keyword>
<evidence type="ECO:0000256" key="11">
    <source>
        <dbReference type="ARBA" id="ARBA00022792"/>
    </source>
</evidence>
<evidence type="ECO:0000256" key="8">
    <source>
        <dbReference type="ARBA" id="ARBA00022516"/>
    </source>
</evidence>
<dbReference type="EC" id="2.7.7.41" evidence="6"/>
<keyword evidence="15" id="KW-0472">Membrane</keyword>
<dbReference type="PANTHER" id="PTHR13619:SF0">
    <property type="entry name" value="PHOSPHATIDATE CYTIDYLYLTRANSFERASE, MITOCHONDRIAL"/>
    <property type="match status" value="1"/>
</dbReference>
<dbReference type="PANTHER" id="PTHR13619">
    <property type="entry name" value="PHOSPHATIDATE CYTIDYLYLTRANSFERASE, MITOCHONDRIAL"/>
    <property type="match status" value="1"/>
</dbReference>
<evidence type="ECO:0000256" key="7">
    <source>
        <dbReference type="ARBA" id="ARBA00018337"/>
    </source>
</evidence>
<keyword evidence="17" id="KW-1208">Phospholipid metabolism</keyword>
<evidence type="ECO:0000256" key="17">
    <source>
        <dbReference type="ARBA" id="ARBA00023264"/>
    </source>
</evidence>
<sequence length="231" mass="25823">MIDFIFVVEKPASWHYKNLDRHRMHYSFAANLHSSMMTSLSDRLGAGVYFNPKVQMPHGVIKYGVVGMDDLLRDLWTWDSLIVAGRLHKPVHHIVRDPAVMKAAAANLNAAMAASLLLLPKDFSTKDLLECLCGLSYRGDVRVGIAEDRDKVRRIVKGSFEALQELYHPHTQMVFKQRGAHDIVHAAISRIVRRSSLRQALLGGLTAGATKGFTYLSAKVRKCWKGSTDAV</sequence>
<dbReference type="EMBL" id="JALJOT010000015">
    <property type="protein sequence ID" value="KAK9902774.1"/>
    <property type="molecule type" value="Genomic_DNA"/>
</dbReference>
<evidence type="ECO:0000256" key="18">
    <source>
        <dbReference type="ARBA" id="ARBA00029893"/>
    </source>
</evidence>
<evidence type="ECO:0000256" key="13">
    <source>
        <dbReference type="ARBA" id="ARBA00023098"/>
    </source>
</evidence>
<evidence type="ECO:0000256" key="5">
    <source>
        <dbReference type="ARBA" id="ARBA00005458"/>
    </source>
</evidence>
<evidence type="ECO:0000256" key="15">
    <source>
        <dbReference type="ARBA" id="ARBA00023136"/>
    </source>
</evidence>
<evidence type="ECO:0000256" key="1">
    <source>
        <dbReference type="ARBA" id="ARBA00001946"/>
    </source>
</evidence>
<evidence type="ECO:0000256" key="4">
    <source>
        <dbReference type="ARBA" id="ARBA00005189"/>
    </source>
</evidence>
<evidence type="ECO:0000313" key="19">
    <source>
        <dbReference type="EMBL" id="KAK9902774.1"/>
    </source>
</evidence>
<evidence type="ECO:0000256" key="3">
    <source>
        <dbReference type="ARBA" id="ARBA00005119"/>
    </source>
</evidence>
<comment type="pathway">
    <text evidence="3">Phospholipid metabolism; CDP-diacylglycerol biosynthesis; CDP-diacylglycerol from sn-glycerol 3-phosphate: step 3/3.</text>
</comment>
<name>A0ABR2YD19_9CHLO</name>
<evidence type="ECO:0000256" key="6">
    <source>
        <dbReference type="ARBA" id="ARBA00012487"/>
    </source>
</evidence>
<evidence type="ECO:0000256" key="9">
    <source>
        <dbReference type="ARBA" id="ARBA00022679"/>
    </source>
</evidence>
<protein>
    <recommendedName>
        <fullName evidence="7">Phosphatidate cytidylyltransferase, mitochondrial</fullName>
        <ecNumber evidence="6">2.7.7.41</ecNumber>
    </recommendedName>
    <alternativeName>
        <fullName evidence="18">CDP-diacylglycerol synthase</fullName>
    </alternativeName>
</protein>
<keyword evidence="14" id="KW-0496">Mitochondrion</keyword>
<comment type="subcellular location">
    <subcellularLocation>
        <location evidence="2">Mitochondrion inner membrane</location>
        <topology evidence="2">Peripheral membrane protein</topology>
        <orientation evidence="2">Matrix side</orientation>
    </subcellularLocation>
</comment>
<comment type="pathway">
    <text evidence="4">Lipid metabolism.</text>
</comment>
<keyword evidence="13" id="KW-0443">Lipid metabolism</keyword>
<evidence type="ECO:0000256" key="12">
    <source>
        <dbReference type="ARBA" id="ARBA00022842"/>
    </source>
</evidence>
<evidence type="ECO:0000256" key="2">
    <source>
        <dbReference type="ARBA" id="ARBA00004443"/>
    </source>
</evidence>
<comment type="cofactor">
    <cofactor evidence="1">
        <name>Mg(2+)</name>
        <dbReference type="ChEBI" id="CHEBI:18420"/>
    </cofactor>
</comment>